<dbReference type="PANTHER" id="PTHR30250">
    <property type="entry name" value="PST FAMILY PREDICTED COLANIC ACID TRANSPORTER"/>
    <property type="match status" value="1"/>
</dbReference>
<evidence type="ECO:0000256" key="2">
    <source>
        <dbReference type="ARBA" id="ARBA00022475"/>
    </source>
</evidence>
<organism evidence="7 8">
    <name type="scientific">Jeotgalibacillus soli</name>
    <dbReference type="NCBI Taxonomy" id="889306"/>
    <lineage>
        <taxon>Bacteria</taxon>
        <taxon>Bacillati</taxon>
        <taxon>Bacillota</taxon>
        <taxon>Bacilli</taxon>
        <taxon>Bacillales</taxon>
        <taxon>Caryophanaceae</taxon>
        <taxon>Jeotgalibacillus</taxon>
    </lineage>
</organism>
<feature type="transmembrane region" description="Helical" evidence="6">
    <location>
        <begin position="162"/>
        <end position="179"/>
    </location>
</feature>
<feature type="transmembrane region" description="Helical" evidence="6">
    <location>
        <begin position="89"/>
        <end position="109"/>
    </location>
</feature>
<feature type="transmembrane region" description="Helical" evidence="6">
    <location>
        <begin position="448"/>
        <end position="473"/>
    </location>
</feature>
<reference evidence="7 8" key="1">
    <citation type="submission" date="2015-01" db="EMBL/GenBank/DDBJ databases">
        <title>Genome sequencing of Jeotgalibacillus soli.</title>
        <authorList>
            <person name="Goh K.M."/>
            <person name="Chan K.-G."/>
            <person name="Yaakop A.S."/>
            <person name="Ee R."/>
            <person name="Gan H.M."/>
            <person name="Chan C.S."/>
        </authorList>
    </citation>
    <scope>NUCLEOTIDE SEQUENCE [LARGE SCALE GENOMIC DNA]</scope>
    <source>
        <strain evidence="7 8">P9</strain>
    </source>
</reference>
<evidence type="ECO:0000256" key="5">
    <source>
        <dbReference type="ARBA" id="ARBA00023136"/>
    </source>
</evidence>
<feature type="transmembrane region" description="Helical" evidence="6">
    <location>
        <begin position="287"/>
        <end position="307"/>
    </location>
</feature>
<feature type="transmembrane region" description="Helical" evidence="6">
    <location>
        <begin position="485"/>
        <end position="504"/>
    </location>
</feature>
<evidence type="ECO:0000256" key="6">
    <source>
        <dbReference type="SAM" id="Phobius"/>
    </source>
</evidence>
<evidence type="ECO:0000313" key="7">
    <source>
        <dbReference type="EMBL" id="KIL52518.1"/>
    </source>
</evidence>
<dbReference type="AlphaFoldDB" id="A0A0C2W930"/>
<accession>A0A0C2W930</accession>
<name>A0A0C2W930_9BACL</name>
<feature type="transmembrane region" description="Helical" evidence="6">
    <location>
        <begin position="50"/>
        <end position="68"/>
    </location>
</feature>
<feature type="transmembrane region" description="Helical" evidence="6">
    <location>
        <begin position="358"/>
        <end position="380"/>
    </location>
</feature>
<evidence type="ECO:0000256" key="3">
    <source>
        <dbReference type="ARBA" id="ARBA00022692"/>
    </source>
</evidence>
<proteinExistence type="predicted"/>
<keyword evidence="8" id="KW-1185">Reference proteome</keyword>
<evidence type="ECO:0000256" key="4">
    <source>
        <dbReference type="ARBA" id="ARBA00022989"/>
    </source>
</evidence>
<feature type="transmembrane region" description="Helical" evidence="6">
    <location>
        <begin position="231"/>
        <end position="255"/>
    </location>
</feature>
<feature type="transmembrane region" description="Helical" evidence="6">
    <location>
        <begin position="185"/>
        <end position="210"/>
    </location>
</feature>
<feature type="transmembrane region" description="Helical" evidence="6">
    <location>
        <begin position="328"/>
        <end position="352"/>
    </location>
</feature>
<protein>
    <submittedName>
        <fullName evidence="7">Uncharacterized protein</fullName>
    </submittedName>
</protein>
<dbReference type="GO" id="GO:0005886">
    <property type="term" value="C:plasma membrane"/>
    <property type="evidence" value="ECO:0007669"/>
    <property type="project" value="UniProtKB-SubCell"/>
</dbReference>
<dbReference type="InterPro" id="IPR050833">
    <property type="entry name" value="Poly_Biosynth_Transport"/>
</dbReference>
<dbReference type="PATRIC" id="fig|889306.3.peg.52"/>
<keyword evidence="4 6" id="KW-1133">Transmembrane helix</keyword>
<feature type="transmembrane region" description="Helical" evidence="6">
    <location>
        <begin position="121"/>
        <end position="141"/>
    </location>
</feature>
<keyword evidence="3 6" id="KW-0812">Transmembrane</keyword>
<dbReference type="PANTHER" id="PTHR30250:SF29">
    <property type="entry name" value="POLYSACCHARIDE BIOSYNTHESIS PROTEIN C-TERMINAL DOMAIN-CONTAINING PROTEIN"/>
    <property type="match status" value="1"/>
</dbReference>
<keyword evidence="2" id="KW-1003">Cell membrane</keyword>
<dbReference type="Pfam" id="PF01943">
    <property type="entry name" value="Polysacc_synt"/>
    <property type="match status" value="1"/>
</dbReference>
<dbReference type="CDD" id="cd13124">
    <property type="entry name" value="MATE_SpoVB_like"/>
    <property type="match status" value="1"/>
</dbReference>
<sequence length="531" mass="57827">MERSSNEMIKGAAILTLAAFFSKILSALYRVPFQNIVGDTGFYIYQQVYPFYGILLALCTYTFPVMISKMVAEQIDTGKKEDVSRILQVSFLFLTAVGLGWFLALRFGAEALAVWMGDPSLAPLIGLMAYPFLLLPILSTGKGWFQANQNMVPSALSQGLEQFVRVVVILVLSIVLMTAEAGLYAVGMGAVAGSIAGSFTGVVVLTYFVWKQGVRIERVQSLKFSRFDWMIVRKLTIMGGAIGMGSMMLVLYQLVDALNVYAMLVAGGVEQEAAKEIKGVYDRGQPLVQMGIIVATSLSLTVVPMISSAYEKNQHEYVKEKAKLALKIGIIFGAAAAVGLINIIIPLNIMLFQDSSDSHVLAVFVLSALMASIILTISAVLQGMGSFHLAAWSIVASLAVKYGLNQWLVPYFGTLGAAIATVLAMLLVLIVVVMRLRRRVGRLLERSFYRVLAVSLFGMTAAIQLLMVFGGMIPPELASTRVQATLMALLGAALGGWVFMFVTWKQRLFTNEEVKQIPLGKKLDRIFGSSV</sequence>
<feature type="transmembrane region" description="Helical" evidence="6">
    <location>
        <begin position="410"/>
        <end position="436"/>
    </location>
</feature>
<feature type="transmembrane region" description="Helical" evidence="6">
    <location>
        <begin position="387"/>
        <end position="404"/>
    </location>
</feature>
<evidence type="ECO:0000313" key="8">
    <source>
        <dbReference type="Proteomes" id="UP000031938"/>
    </source>
</evidence>
<keyword evidence="5 6" id="KW-0472">Membrane</keyword>
<gene>
    <name evidence="7" type="ORF">KP78_00530</name>
</gene>
<dbReference type="STRING" id="889306.KP78_00530"/>
<comment type="subcellular location">
    <subcellularLocation>
        <location evidence="1">Cell membrane</location>
        <topology evidence="1">Multi-pass membrane protein</topology>
    </subcellularLocation>
</comment>
<dbReference type="InterPro" id="IPR024923">
    <property type="entry name" value="PG_synth_SpoVB"/>
</dbReference>
<dbReference type="EMBL" id="JXRP01000003">
    <property type="protein sequence ID" value="KIL52518.1"/>
    <property type="molecule type" value="Genomic_DNA"/>
</dbReference>
<dbReference type="PIRSF" id="PIRSF038958">
    <property type="entry name" value="PG_synth_SpoVB"/>
    <property type="match status" value="1"/>
</dbReference>
<comment type="caution">
    <text evidence="7">The sequence shown here is derived from an EMBL/GenBank/DDBJ whole genome shotgun (WGS) entry which is preliminary data.</text>
</comment>
<dbReference type="InterPro" id="IPR002797">
    <property type="entry name" value="Polysacc_synth"/>
</dbReference>
<evidence type="ECO:0000256" key="1">
    <source>
        <dbReference type="ARBA" id="ARBA00004651"/>
    </source>
</evidence>
<dbReference type="Proteomes" id="UP000031938">
    <property type="component" value="Unassembled WGS sequence"/>
</dbReference>